<evidence type="ECO:0000313" key="1">
    <source>
        <dbReference type="EMBL" id="KRY69876.1"/>
    </source>
</evidence>
<evidence type="ECO:0000313" key="3">
    <source>
        <dbReference type="Proteomes" id="UP000054632"/>
    </source>
</evidence>
<dbReference type="EMBL" id="JYDS01000497">
    <property type="protein sequence ID" value="KRZ04381.1"/>
    <property type="molecule type" value="Genomic_DNA"/>
</dbReference>
<gene>
    <name evidence="1" type="ORF">T4A_10841</name>
    <name evidence="2" type="ORF">T4B_14044</name>
</gene>
<accession>A0A0V1E7W8</accession>
<dbReference type="AlphaFoldDB" id="A0A0V1E7W8"/>
<dbReference type="Proteomes" id="UP000054805">
    <property type="component" value="Unassembled WGS sequence"/>
</dbReference>
<proteinExistence type="predicted"/>
<dbReference type="EMBL" id="JYDR01000083">
    <property type="protein sequence ID" value="KRY69876.1"/>
    <property type="molecule type" value="Genomic_DNA"/>
</dbReference>
<protein>
    <submittedName>
        <fullName evidence="1">Uncharacterized protein</fullName>
    </submittedName>
</protein>
<dbReference type="Proteomes" id="UP000054632">
    <property type="component" value="Unassembled WGS sequence"/>
</dbReference>
<reference evidence="3 4" key="1">
    <citation type="submission" date="2015-01" db="EMBL/GenBank/DDBJ databases">
        <title>Evolution of Trichinella species and genotypes.</title>
        <authorList>
            <person name="Korhonen P.K."/>
            <person name="Edoardo P."/>
            <person name="Giuseppe L.R."/>
            <person name="Gasser R.B."/>
        </authorList>
    </citation>
    <scope>NUCLEOTIDE SEQUENCE [LARGE SCALE GENOMIC DNA]</scope>
    <source>
        <strain evidence="1">ISS13</strain>
        <strain evidence="2">ISS588</strain>
    </source>
</reference>
<name>A0A0V1E7W8_TRIPS</name>
<organism evidence="1 3">
    <name type="scientific">Trichinella pseudospiralis</name>
    <name type="common">Parasitic roundworm</name>
    <dbReference type="NCBI Taxonomy" id="6337"/>
    <lineage>
        <taxon>Eukaryota</taxon>
        <taxon>Metazoa</taxon>
        <taxon>Ecdysozoa</taxon>
        <taxon>Nematoda</taxon>
        <taxon>Enoplea</taxon>
        <taxon>Dorylaimia</taxon>
        <taxon>Trichinellida</taxon>
        <taxon>Trichinellidae</taxon>
        <taxon>Trichinella</taxon>
    </lineage>
</organism>
<comment type="caution">
    <text evidence="1">The sequence shown here is derived from an EMBL/GenBank/DDBJ whole genome shotgun (WGS) entry which is preliminary data.</text>
</comment>
<evidence type="ECO:0000313" key="4">
    <source>
        <dbReference type="Proteomes" id="UP000054805"/>
    </source>
</evidence>
<sequence length="107" mass="12209">MSDGHLYALSKFLTSSWDSLLFTVRSSQRQVCCGSIYADSIHRQSRTKPADSPRSGLLKVNRKRWSSPDILPIDLMSSTKNWMLCRVILRHADDFTRPRSTVAEPLL</sequence>
<keyword evidence="4" id="KW-1185">Reference proteome</keyword>
<evidence type="ECO:0000313" key="2">
    <source>
        <dbReference type="EMBL" id="KRZ04381.1"/>
    </source>
</evidence>